<keyword evidence="4" id="KW-1185">Reference proteome</keyword>
<protein>
    <recommendedName>
        <fullName evidence="2">Metabotropic glutamate receptor Homer-binding domain-containing protein</fullName>
    </recommendedName>
</protein>
<dbReference type="Pfam" id="PF10606">
    <property type="entry name" value="GluR_Homer-bdg"/>
    <property type="match status" value="1"/>
</dbReference>
<comment type="caution">
    <text evidence="3">The sequence shown here is derived from an EMBL/GenBank/DDBJ whole genome shotgun (WGS) entry which is preliminary data.</text>
</comment>
<feature type="region of interest" description="Disordered" evidence="1">
    <location>
        <begin position="1"/>
        <end position="37"/>
    </location>
</feature>
<feature type="compositionally biased region" description="Polar residues" evidence="1">
    <location>
        <begin position="103"/>
        <end position="114"/>
    </location>
</feature>
<evidence type="ECO:0000259" key="2">
    <source>
        <dbReference type="SMART" id="SM01229"/>
    </source>
</evidence>
<feature type="domain" description="Metabotropic glutamate receptor Homer-binding" evidence="2">
    <location>
        <begin position="57"/>
        <end position="114"/>
    </location>
</feature>
<gene>
    <name evidence="3" type="ORF">CesoFtcFv8_006124</name>
</gene>
<evidence type="ECO:0000256" key="1">
    <source>
        <dbReference type="SAM" id="MobiDB-lite"/>
    </source>
</evidence>
<proteinExistence type="predicted"/>
<evidence type="ECO:0000313" key="4">
    <source>
        <dbReference type="Proteomes" id="UP001335648"/>
    </source>
</evidence>
<feature type="region of interest" description="Disordered" evidence="1">
    <location>
        <begin position="59"/>
        <end position="114"/>
    </location>
</feature>
<dbReference type="EMBL" id="JAULUE010002050">
    <property type="protein sequence ID" value="KAK5904578.1"/>
    <property type="molecule type" value="Genomic_DNA"/>
</dbReference>
<feature type="compositionally biased region" description="Pro residues" evidence="1">
    <location>
        <begin position="84"/>
        <end position="97"/>
    </location>
</feature>
<feature type="compositionally biased region" description="Low complexity" evidence="1">
    <location>
        <begin position="67"/>
        <end position="81"/>
    </location>
</feature>
<dbReference type="InterPro" id="IPR019588">
    <property type="entry name" value="Metabotropic_Glu_rcpt_Homer-bd"/>
</dbReference>
<dbReference type="AlphaFoldDB" id="A0AAN8CLZ3"/>
<accession>A0AAN8CLZ3</accession>
<dbReference type="SMART" id="SM01229">
    <property type="entry name" value="GluR_Homer-bdg"/>
    <property type="match status" value="1"/>
</dbReference>
<reference evidence="3 4" key="1">
    <citation type="journal article" date="2023" name="Mol. Biol. Evol.">
        <title>Genomics of Secondarily Temperate Adaptation in the Only Non-Antarctic Icefish.</title>
        <authorList>
            <person name="Rivera-Colon A.G."/>
            <person name="Rayamajhi N."/>
            <person name="Minhas B.F."/>
            <person name="Madrigal G."/>
            <person name="Bilyk K.T."/>
            <person name="Yoon V."/>
            <person name="Hune M."/>
            <person name="Gregory S."/>
            <person name="Cheng C.H.C."/>
            <person name="Catchen J.M."/>
        </authorList>
    </citation>
    <scope>NUCLEOTIDE SEQUENCE [LARGE SCALE GENOMIC DNA]</scope>
    <source>
        <strain evidence="3">JC2023a</strain>
    </source>
</reference>
<organism evidence="3 4">
    <name type="scientific">Champsocephalus esox</name>
    <name type="common">pike icefish</name>
    <dbReference type="NCBI Taxonomy" id="159716"/>
    <lineage>
        <taxon>Eukaryota</taxon>
        <taxon>Metazoa</taxon>
        <taxon>Chordata</taxon>
        <taxon>Craniata</taxon>
        <taxon>Vertebrata</taxon>
        <taxon>Euteleostomi</taxon>
        <taxon>Actinopterygii</taxon>
        <taxon>Neopterygii</taxon>
        <taxon>Teleostei</taxon>
        <taxon>Neoteleostei</taxon>
        <taxon>Acanthomorphata</taxon>
        <taxon>Eupercaria</taxon>
        <taxon>Perciformes</taxon>
        <taxon>Notothenioidei</taxon>
        <taxon>Channichthyidae</taxon>
        <taxon>Champsocephalus</taxon>
    </lineage>
</organism>
<sequence length="114" mass="12045">MAGRSGCPVHSIPHSPYPLPPHIGQASPSLSPMRGGLIPCLTHSPLRRAELEEELFALTPPSPFRDSLGSSSGSLISETGLCLPPAPSHPPPSPPSPRYSRLTLRNYSQSSSSL</sequence>
<evidence type="ECO:0000313" key="3">
    <source>
        <dbReference type="EMBL" id="KAK5904578.1"/>
    </source>
</evidence>
<dbReference type="Proteomes" id="UP001335648">
    <property type="component" value="Unassembled WGS sequence"/>
</dbReference>
<name>A0AAN8CLZ3_9TELE</name>